<dbReference type="EC" id="4.1.1.37" evidence="5"/>
<evidence type="ECO:0000256" key="4">
    <source>
        <dbReference type="ARBA" id="ARBA00011738"/>
    </source>
</evidence>
<organism evidence="15 16">
    <name type="scientific">Oopsacas minuta</name>
    <dbReference type="NCBI Taxonomy" id="111878"/>
    <lineage>
        <taxon>Eukaryota</taxon>
        <taxon>Metazoa</taxon>
        <taxon>Porifera</taxon>
        <taxon>Hexactinellida</taxon>
        <taxon>Hexasterophora</taxon>
        <taxon>Lyssacinosida</taxon>
        <taxon>Leucopsacidae</taxon>
        <taxon>Oopsacas</taxon>
    </lineage>
</organism>
<keyword evidence="10" id="KW-0627">Porphyrin biosynthesis</keyword>
<evidence type="ECO:0000313" key="16">
    <source>
        <dbReference type="Proteomes" id="UP001165289"/>
    </source>
</evidence>
<keyword evidence="8" id="KW-0210">Decarboxylase</keyword>
<evidence type="ECO:0000256" key="2">
    <source>
        <dbReference type="ARBA" id="ARBA00004804"/>
    </source>
</evidence>
<evidence type="ECO:0000256" key="11">
    <source>
        <dbReference type="ARBA" id="ARBA00045708"/>
    </source>
</evidence>
<dbReference type="GO" id="GO:0005829">
    <property type="term" value="C:cytosol"/>
    <property type="evidence" value="ECO:0007669"/>
    <property type="project" value="UniProtKB-SubCell"/>
</dbReference>
<proteinExistence type="inferred from homology"/>
<feature type="domain" description="Uroporphyrinogen decarboxylase (URO-D)" evidence="14">
    <location>
        <begin position="21"/>
        <end position="362"/>
    </location>
</feature>
<evidence type="ECO:0000256" key="10">
    <source>
        <dbReference type="ARBA" id="ARBA00023244"/>
    </source>
</evidence>
<dbReference type="NCBIfam" id="TIGR01464">
    <property type="entry name" value="hemE"/>
    <property type="match status" value="1"/>
</dbReference>
<evidence type="ECO:0000256" key="3">
    <source>
        <dbReference type="ARBA" id="ARBA00009935"/>
    </source>
</evidence>
<dbReference type="PANTHER" id="PTHR21091">
    <property type="entry name" value="METHYLTETRAHYDROFOLATE:HOMOCYSTEINE METHYLTRANSFERASE RELATED"/>
    <property type="match status" value="1"/>
</dbReference>
<keyword evidence="9" id="KW-0456">Lyase</keyword>
<comment type="similarity">
    <text evidence="3">Belongs to the uroporphyrinogen decarboxylase family.</text>
</comment>
<evidence type="ECO:0000256" key="7">
    <source>
        <dbReference type="ARBA" id="ARBA00022490"/>
    </source>
</evidence>
<dbReference type="InterPro" id="IPR006361">
    <property type="entry name" value="Uroporphyrinogen_deCO2ase_HemE"/>
</dbReference>
<dbReference type="InterPro" id="IPR038071">
    <property type="entry name" value="UROD/MetE-like_sf"/>
</dbReference>
<name>A0AAV7K6N4_9METZ</name>
<evidence type="ECO:0000256" key="6">
    <source>
        <dbReference type="ARBA" id="ARBA00014308"/>
    </source>
</evidence>
<evidence type="ECO:0000256" key="9">
    <source>
        <dbReference type="ARBA" id="ARBA00023239"/>
    </source>
</evidence>
<comment type="catalytic activity">
    <reaction evidence="12">
        <text>uroporphyrinogen I + 4 H(+) = coproporphyrinogen I + 4 CO2</text>
        <dbReference type="Rhea" id="RHEA:31239"/>
        <dbReference type="ChEBI" id="CHEBI:15378"/>
        <dbReference type="ChEBI" id="CHEBI:16526"/>
        <dbReference type="ChEBI" id="CHEBI:62626"/>
        <dbReference type="ChEBI" id="CHEBI:62631"/>
    </reaction>
    <physiologicalReaction direction="left-to-right" evidence="12">
        <dbReference type="Rhea" id="RHEA:31240"/>
    </physiologicalReaction>
</comment>
<dbReference type="Gene3D" id="3.20.20.210">
    <property type="match status" value="1"/>
</dbReference>
<dbReference type="GO" id="GO:0004853">
    <property type="term" value="F:uroporphyrinogen decarboxylase activity"/>
    <property type="evidence" value="ECO:0007669"/>
    <property type="project" value="UniProtKB-EC"/>
</dbReference>
<dbReference type="FunFam" id="3.20.20.210:FF:000008">
    <property type="entry name" value="Uroporphyrinogen decarboxylase"/>
    <property type="match status" value="1"/>
</dbReference>
<evidence type="ECO:0000256" key="13">
    <source>
        <dbReference type="ARBA" id="ARBA00048411"/>
    </source>
</evidence>
<gene>
    <name evidence="15" type="ORF">LOD99_1350</name>
</gene>
<accession>A0AAV7K6N4</accession>
<comment type="subcellular location">
    <subcellularLocation>
        <location evidence="1">Cytoplasm</location>
        <location evidence="1">Cytosol</location>
    </subcellularLocation>
</comment>
<evidence type="ECO:0000256" key="12">
    <source>
        <dbReference type="ARBA" id="ARBA00047341"/>
    </source>
</evidence>
<keyword evidence="7" id="KW-0963">Cytoplasm</keyword>
<evidence type="ECO:0000256" key="5">
    <source>
        <dbReference type="ARBA" id="ARBA00012288"/>
    </source>
</evidence>
<dbReference type="InterPro" id="IPR000257">
    <property type="entry name" value="Uroporphyrinogen_deCOase"/>
</dbReference>
<comment type="pathway">
    <text evidence="2">Porphyrin-containing compound metabolism; protoporphyrin-IX biosynthesis; coproporphyrinogen-III from 5-aminolevulinate: step 4/4.</text>
</comment>
<dbReference type="EMBL" id="JAKMXF010000144">
    <property type="protein sequence ID" value="KAI6656555.1"/>
    <property type="molecule type" value="Genomic_DNA"/>
</dbReference>
<dbReference type="Pfam" id="PF01208">
    <property type="entry name" value="URO-D"/>
    <property type="match status" value="1"/>
</dbReference>
<comment type="catalytic activity">
    <reaction evidence="13">
        <text>uroporphyrinogen III + 4 H(+) = coproporphyrinogen III + 4 CO2</text>
        <dbReference type="Rhea" id="RHEA:19865"/>
        <dbReference type="ChEBI" id="CHEBI:15378"/>
        <dbReference type="ChEBI" id="CHEBI:16526"/>
        <dbReference type="ChEBI" id="CHEBI:57308"/>
        <dbReference type="ChEBI" id="CHEBI:57309"/>
        <dbReference type="EC" id="4.1.1.37"/>
    </reaction>
    <physiologicalReaction direction="left-to-right" evidence="13">
        <dbReference type="Rhea" id="RHEA:19866"/>
    </physiologicalReaction>
</comment>
<dbReference type="GO" id="GO:0006783">
    <property type="term" value="P:heme biosynthetic process"/>
    <property type="evidence" value="ECO:0007669"/>
    <property type="project" value="TreeGrafter"/>
</dbReference>
<comment type="subunit">
    <text evidence="4">Homodimer.</text>
</comment>
<dbReference type="Proteomes" id="UP001165289">
    <property type="component" value="Unassembled WGS sequence"/>
</dbReference>
<protein>
    <recommendedName>
        <fullName evidence="6">Uroporphyrinogen decarboxylase</fullName>
        <ecNumber evidence="5">4.1.1.37</ecNumber>
    </recommendedName>
</protein>
<evidence type="ECO:0000256" key="1">
    <source>
        <dbReference type="ARBA" id="ARBA00004514"/>
    </source>
</evidence>
<dbReference type="SUPFAM" id="SSF51726">
    <property type="entry name" value="UROD/MetE-like"/>
    <property type="match status" value="1"/>
</dbReference>
<reference evidence="15 16" key="1">
    <citation type="journal article" date="2023" name="BMC Biol.">
        <title>The compact genome of the sponge Oopsacas minuta (Hexactinellida) is lacking key metazoan core genes.</title>
        <authorList>
            <person name="Santini S."/>
            <person name="Schenkelaars Q."/>
            <person name="Jourda C."/>
            <person name="Duchesne M."/>
            <person name="Belahbib H."/>
            <person name="Rocher C."/>
            <person name="Selva M."/>
            <person name="Riesgo A."/>
            <person name="Vervoort M."/>
            <person name="Leys S.P."/>
            <person name="Kodjabachian L."/>
            <person name="Le Bivic A."/>
            <person name="Borchiellini C."/>
            <person name="Claverie J.M."/>
            <person name="Renard E."/>
        </authorList>
    </citation>
    <scope>NUCLEOTIDE SEQUENCE [LARGE SCALE GENOMIC DNA]</scope>
    <source>
        <strain evidence="15">SPO-2</strain>
    </source>
</reference>
<evidence type="ECO:0000259" key="14">
    <source>
        <dbReference type="Pfam" id="PF01208"/>
    </source>
</evidence>
<evidence type="ECO:0000256" key="8">
    <source>
        <dbReference type="ARBA" id="ARBA00022793"/>
    </source>
</evidence>
<dbReference type="AlphaFoldDB" id="A0AAV7K6N4"/>
<comment type="function">
    <text evidence="11">Catalyzes the sequential decarboxylation of the four acetate side chains of uroporphyrinogen to form coproporphyrinogen and participates in the fifth step in the heme biosynthetic pathway. Isomer I or isomer III of uroporphyrinogen may serve as substrate, but only coproporphyrinogen III can ultimately be converted to heme. In vitro also decarboxylates pentacarboxylate porphyrinogen I.</text>
</comment>
<sequence>MMNSSENLLKITRSKAPAKLKNDVIIRLARGEKVEKIPVWMLRQSGHYLPKFTEICNMNKLETIYQNARLSSELTQLPLEYFDVDAVIIFADSFVLLKILGIKIEQSERGDLTITNPLMTPGDIDRLEKDIEVEKKVKPILDTISLVSYELDGRVPLIGFSLAPWTLLAYLVEGLGETKWFRAKSWLYLYKETSHQLLNDLTGVVIDFLIHQYKAGAQVLMLIDSLTGILGKQQFMEFCYPQLKEIAKEIKQRLSSDVPIMLYLQGVHYAIEELGKLDYQIIGIDWTIEPDIARKQIGDKKVLMGNLDPVALLADEKEIEKMTKSMIKMLGADKCIANVGNGIFPTTDIGNVKKFVDTVHAYKKK</sequence>
<dbReference type="PANTHER" id="PTHR21091:SF169">
    <property type="entry name" value="UROPORPHYRINOGEN DECARBOXYLASE"/>
    <property type="match status" value="1"/>
</dbReference>
<evidence type="ECO:0000313" key="15">
    <source>
        <dbReference type="EMBL" id="KAI6656555.1"/>
    </source>
</evidence>
<comment type="caution">
    <text evidence="15">The sequence shown here is derived from an EMBL/GenBank/DDBJ whole genome shotgun (WGS) entry which is preliminary data.</text>
</comment>
<keyword evidence="16" id="KW-1185">Reference proteome</keyword>